<feature type="domain" description="Smf/DprA SLOG" evidence="2">
    <location>
        <begin position="77"/>
        <end position="286"/>
    </location>
</feature>
<comment type="similarity">
    <text evidence="1">Belongs to the DprA/Smf family.</text>
</comment>
<sequence length="289" mass="31936">MKIKEFIVALHLCNYIGNRDVRRICQWITKNDLQLPDESKLDELLSYPTAKKELFWRDFTSTSLHKKLAQNLYYSNAVTIIDEKYPKQLLEIYDPPSVLFYQGDISLCSYDTLLAIVGARQNSSYAVTVLKRLLPEIISSGIVTLSGLAQGVDSLTHRLTLSCQGKTVAVIGTGIDVAYPKFNAALQRKIGSSHLLITEYGLGQAPRRYHFPARNRIIAGLCRTTLVVEARQHSGSLITANLALQENRNVLAVPGAINAPLSAGTNALLLAGAKPVLGAEQVIEEFYYT</sequence>
<dbReference type="InterPro" id="IPR057666">
    <property type="entry name" value="DrpA_SLOG"/>
</dbReference>
<dbReference type="EMBL" id="AYZD01000015">
    <property type="protein sequence ID" value="KRM96297.1"/>
    <property type="molecule type" value="Genomic_DNA"/>
</dbReference>
<dbReference type="Proteomes" id="UP000051015">
    <property type="component" value="Unassembled WGS sequence"/>
</dbReference>
<evidence type="ECO:0000313" key="4">
    <source>
        <dbReference type="Proteomes" id="UP000051015"/>
    </source>
</evidence>
<dbReference type="RefSeq" id="WP_057875619.1">
    <property type="nucleotide sequence ID" value="NZ_AYZD01000015.1"/>
</dbReference>
<evidence type="ECO:0000259" key="2">
    <source>
        <dbReference type="Pfam" id="PF02481"/>
    </source>
</evidence>
<dbReference type="InterPro" id="IPR003488">
    <property type="entry name" value="DprA"/>
</dbReference>
<protein>
    <submittedName>
        <fullName evidence="3">DNA processing protein</fullName>
    </submittedName>
</protein>
<proteinExistence type="inferred from homology"/>
<accession>A0A0R2D6Q2</accession>
<name>A0A0R2D6Q2_9LACO</name>
<evidence type="ECO:0000313" key="3">
    <source>
        <dbReference type="EMBL" id="KRM96297.1"/>
    </source>
</evidence>
<dbReference type="Gene3D" id="3.40.50.450">
    <property type="match status" value="1"/>
</dbReference>
<dbReference type="PATRIC" id="fig|1423725.3.peg.601"/>
<dbReference type="STRING" id="1423725.FC19_GL000581"/>
<dbReference type="NCBIfam" id="TIGR00732">
    <property type="entry name" value="dprA"/>
    <property type="match status" value="1"/>
</dbReference>
<dbReference type="OrthoDB" id="9785707at2"/>
<dbReference type="PANTHER" id="PTHR43022:SF1">
    <property type="entry name" value="PROTEIN SMF"/>
    <property type="match status" value="1"/>
</dbReference>
<dbReference type="SUPFAM" id="SSF102405">
    <property type="entry name" value="MCP/YpsA-like"/>
    <property type="match status" value="1"/>
</dbReference>
<dbReference type="Pfam" id="PF02481">
    <property type="entry name" value="DNA_processg_A"/>
    <property type="match status" value="1"/>
</dbReference>
<dbReference type="GO" id="GO:0009294">
    <property type="term" value="P:DNA-mediated transformation"/>
    <property type="evidence" value="ECO:0007669"/>
    <property type="project" value="InterPro"/>
</dbReference>
<gene>
    <name evidence="3" type="ORF">FC19_GL000581</name>
</gene>
<dbReference type="AlphaFoldDB" id="A0A0R2D6Q2"/>
<evidence type="ECO:0000256" key="1">
    <source>
        <dbReference type="ARBA" id="ARBA00006525"/>
    </source>
</evidence>
<dbReference type="PANTHER" id="PTHR43022">
    <property type="entry name" value="PROTEIN SMF"/>
    <property type="match status" value="1"/>
</dbReference>
<reference evidence="3 4" key="1">
    <citation type="journal article" date="2015" name="Genome Announc.">
        <title>Expanding the biotechnology potential of lactobacilli through comparative genomics of 213 strains and associated genera.</title>
        <authorList>
            <person name="Sun Z."/>
            <person name="Harris H.M."/>
            <person name="McCann A."/>
            <person name="Guo C."/>
            <person name="Argimon S."/>
            <person name="Zhang W."/>
            <person name="Yang X."/>
            <person name="Jeffery I.B."/>
            <person name="Cooney J.C."/>
            <person name="Kagawa T.F."/>
            <person name="Liu W."/>
            <person name="Song Y."/>
            <person name="Salvetti E."/>
            <person name="Wrobel A."/>
            <person name="Rasinkangas P."/>
            <person name="Parkhill J."/>
            <person name="Rea M.C."/>
            <person name="O'Sullivan O."/>
            <person name="Ritari J."/>
            <person name="Douillard F.P."/>
            <person name="Paul Ross R."/>
            <person name="Yang R."/>
            <person name="Briner A.E."/>
            <person name="Felis G.E."/>
            <person name="de Vos W.M."/>
            <person name="Barrangou R."/>
            <person name="Klaenhammer T.R."/>
            <person name="Caufield P.W."/>
            <person name="Cui Y."/>
            <person name="Zhang H."/>
            <person name="O'Toole P.W."/>
        </authorList>
    </citation>
    <scope>NUCLEOTIDE SEQUENCE [LARGE SCALE GENOMIC DNA]</scope>
    <source>
        <strain evidence="3 4">DSM 21051</strain>
    </source>
</reference>
<comment type="caution">
    <text evidence="3">The sequence shown here is derived from an EMBL/GenBank/DDBJ whole genome shotgun (WGS) entry which is preliminary data.</text>
</comment>
<keyword evidence="4" id="KW-1185">Reference proteome</keyword>
<organism evidence="3 4">
    <name type="scientific">Liquorilactobacillus aquaticus DSM 21051</name>
    <dbReference type="NCBI Taxonomy" id="1423725"/>
    <lineage>
        <taxon>Bacteria</taxon>
        <taxon>Bacillati</taxon>
        <taxon>Bacillota</taxon>
        <taxon>Bacilli</taxon>
        <taxon>Lactobacillales</taxon>
        <taxon>Lactobacillaceae</taxon>
        <taxon>Liquorilactobacillus</taxon>
    </lineage>
</organism>